<sequence>MPIDWSKKFKPEYDAARAVIAQNGNYAPDWRPLVRELEELMSPTGFDAGKENALGKLRVKVTEGTGKAKVSEDRGILQGAAAWVEGDAGTLTAAAKKRAACLKLLRHVYLQNKAGNRKVWVVSLPTAITDWPSRYITAHGDTVGAAKTALASNNEIFSEEQKRYLGTSVQQALAWCQKAGIVLAQAASKGKDKATTDARAMVSRWFAEAGLADATLATYIADLGAGFKKIIAMLNKGNLVLTDWVPFRGTTDADEADFLAAEAFTFASNGEGMDVVYIESTFFTWAAGDILTGQANWTRIVVHELSHLVCGTADVKNGGDRYGSYGIGPHAGYPGSDCIRNADNWAFFAADCGGALTDAERASALTIK</sequence>
<dbReference type="GO" id="GO:0016787">
    <property type="term" value="F:hydrolase activity"/>
    <property type="evidence" value="ECO:0007669"/>
    <property type="project" value="UniProtKB-KW"/>
</dbReference>
<protein>
    <submittedName>
        <fullName evidence="2">M35 family metallo-endopeptidase</fullName>
        <ecNumber evidence="2">3.4.24.-</ecNumber>
    </submittedName>
</protein>
<dbReference type="EC" id="3.4.24.-" evidence="2"/>
<accession>A0ABY8BFZ1</accession>
<evidence type="ECO:0000259" key="1">
    <source>
        <dbReference type="Pfam" id="PF14521"/>
    </source>
</evidence>
<name>A0ABY8BFZ1_9BURK</name>
<keyword evidence="3" id="KW-1185">Reference proteome</keyword>
<organism evidence="2 3">
    <name type="scientific">Pseudoduganella chitinolytica</name>
    <dbReference type="NCBI Taxonomy" id="34070"/>
    <lineage>
        <taxon>Bacteria</taxon>
        <taxon>Pseudomonadati</taxon>
        <taxon>Pseudomonadota</taxon>
        <taxon>Betaproteobacteria</taxon>
        <taxon>Burkholderiales</taxon>
        <taxon>Oxalobacteraceae</taxon>
        <taxon>Telluria group</taxon>
        <taxon>Pseudoduganella</taxon>
    </lineage>
</organism>
<keyword evidence="2" id="KW-0378">Hydrolase</keyword>
<dbReference type="RefSeq" id="WP_277416897.1">
    <property type="nucleotide sequence ID" value="NZ_CP119083.1"/>
</dbReference>
<dbReference type="Pfam" id="PF14521">
    <property type="entry name" value="Aspzincin_M35"/>
    <property type="match status" value="1"/>
</dbReference>
<evidence type="ECO:0000313" key="2">
    <source>
        <dbReference type="EMBL" id="WEF34218.1"/>
    </source>
</evidence>
<dbReference type="Gene3D" id="3.40.390.10">
    <property type="entry name" value="Collagenase (Catalytic Domain)"/>
    <property type="match status" value="1"/>
</dbReference>
<reference evidence="2 3" key="1">
    <citation type="submission" date="2023-02" db="EMBL/GenBank/DDBJ databases">
        <title>Gemone sequence of Telluria chitinolytica ACM 3522T.</title>
        <authorList>
            <person name="Frediansyah A."/>
            <person name="Miess H."/>
            <person name="Gross H."/>
        </authorList>
    </citation>
    <scope>NUCLEOTIDE SEQUENCE [LARGE SCALE GENOMIC DNA]</scope>
    <source>
        <strain evidence="2 3">ACM 3522</strain>
    </source>
</reference>
<proteinExistence type="predicted"/>
<dbReference type="InterPro" id="IPR029463">
    <property type="entry name" value="Lys_MEP"/>
</dbReference>
<dbReference type="Proteomes" id="UP001216510">
    <property type="component" value="Chromosome"/>
</dbReference>
<feature type="domain" description="Lysine-specific metallo-endopeptidase" evidence="1">
    <location>
        <begin position="194"/>
        <end position="350"/>
    </location>
</feature>
<dbReference type="InterPro" id="IPR024079">
    <property type="entry name" value="MetalloPept_cat_dom_sf"/>
</dbReference>
<evidence type="ECO:0000313" key="3">
    <source>
        <dbReference type="Proteomes" id="UP001216510"/>
    </source>
</evidence>
<dbReference type="EMBL" id="CP119083">
    <property type="protein sequence ID" value="WEF34218.1"/>
    <property type="molecule type" value="Genomic_DNA"/>
</dbReference>
<gene>
    <name evidence="2" type="ORF">PX653_05460</name>
</gene>
<dbReference type="SUPFAM" id="SSF55486">
    <property type="entry name" value="Metalloproteases ('zincins'), catalytic domain"/>
    <property type="match status" value="1"/>
</dbReference>